<dbReference type="AlphaFoldDB" id="A0A9D4QPR2"/>
<sequence length="75" mass="8794">MIIDALIRTIYEQCRETAATELTELTQAIDMFNSEEPMLILQNLKDSRKKSYKAGIKRIEKTIATRLENWFKTDL</sequence>
<comment type="caution">
    <text evidence="1">The sequence shown here is derived from an EMBL/GenBank/DDBJ whole genome shotgun (WGS) entry which is preliminary data.</text>
</comment>
<name>A0A9D4QPR2_DREPO</name>
<evidence type="ECO:0000313" key="1">
    <source>
        <dbReference type="EMBL" id="KAH3839011.1"/>
    </source>
</evidence>
<dbReference type="EMBL" id="JAIWYP010000004">
    <property type="protein sequence ID" value="KAH3839011.1"/>
    <property type="molecule type" value="Genomic_DNA"/>
</dbReference>
<proteinExistence type="predicted"/>
<reference evidence="1" key="2">
    <citation type="submission" date="2020-11" db="EMBL/GenBank/DDBJ databases">
        <authorList>
            <person name="McCartney M.A."/>
            <person name="Auch B."/>
            <person name="Kono T."/>
            <person name="Mallez S."/>
            <person name="Becker A."/>
            <person name="Gohl D.M."/>
            <person name="Silverstein K.A.T."/>
            <person name="Koren S."/>
            <person name="Bechman K.B."/>
            <person name="Herman A."/>
            <person name="Abrahante J.E."/>
            <person name="Garbe J."/>
        </authorList>
    </citation>
    <scope>NUCLEOTIDE SEQUENCE</scope>
    <source>
        <strain evidence="1">Duluth1</strain>
        <tissue evidence="1">Whole animal</tissue>
    </source>
</reference>
<gene>
    <name evidence="1" type="ORF">DPMN_112430</name>
</gene>
<reference evidence="1" key="1">
    <citation type="journal article" date="2019" name="bioRxiv">
        <title>The Genome of the Zebra Mussel, Dreissena polymorpha: A Resource for Invasive Species Research.</title>
        <authorList>
            <person name="McCartney M.A."/>
            <person name="Auch B."/>
            <person name="Kono T."/>
            <person name="Mallez S."/>
            <person name="Zhang Y."/>
            <person name="Obille A."/>
            <person name="Becker A."/>
            <person name="Abrahante J.E."/>
            <person name="Garbe J."/>
            <person name="Badalamenti J.P."/>
            <person name="Herman A."/>
            <person name="Mangelson H."/>
            <person name="Liachko I."/>
            <person name="Sullivan S."/>
            <person name="Sone E.D."/>
            <person name="Koren S."/>
            <person name="Silverstein K.A.T."/>
            <person name="Beckman K.B."/>
            <person name="Gohl D.M."/>
        </authorList>
    </citation>
    <scope>NUCLEOTIDE SEQUENCE</scope>
    <source>
        <strain evidence="1">Duluth1</strain>
        <tissue evidence="1">Whole animal</tissue>
    </source>
</reference>
<keyword evidence="2" id="KW-1185">Reference proteome</keyword>
<organism evidence="1 2">
    <name type="scientific">Dreissena polymorpha</name>
    <name type="common">Zebra mussel</name>
    <name type="synonym">Mytilus polymorpha</name>
    <dbReference type="NCBI Taxonomy" id="45954"/>
    <lineage>
        <taxon>Eukaryota</taxon>
        <taxon>Metazoa</taxon>
        <taxon>Spiralia</taxon>
        <taxon>Lophotrochozoa</taxon>
        <taxon>Mollusca</taxon>
        <taxon>Bivalvia</taxon>
        <taxon>Autobranchia</taxon>
        <taxon>Heteroconchia</taxon>
        <taxon>Euheterodonta</taxon>
        <taxon>Imparidentia</taxon>
        <taxon>Neoheterodontei</taxon>
        <taxon>Myida</taxon>
        <taxon>Dreissenoidea</taxon>
        <taxon>Dreissenidae</taxon>
        <taxon>Dreissena</taxon>
    </lineage>
</organism>
<protein>
    <submittedName>
        <fullName evidence="1">Uncharacterized protein</fullName>
    </submittedName>
</protein>
<accession>A0A9D4QPR2</accession>
<dbReference type="Proteomes" id="UP000828390">
    <property type="component" value="Unassembled WGS sequence"/>
</dbReference>
<evidence type="ECO:0000313" key="2">
    <source>
        <dbReference type="Proteomes" id="UP000828390"/>
    </source>
</evidence>